<evidence type="ECO:0000256" key="2">
    <source>
        <dbReference type="ARBA" id="ARBA00022490"/>
    </source>
</evidence>
<dbReference type="KEGG" id="smr:Smar_0376"/>
<evidence type="ECO:0000313" key="9">
    <source>
        <dbReference type="EMBL" id="ABN69488.1"/>
    </source>
</evidence>
<reference evidence="10" key="1">
    <citation type="journal article" date="2009" name="BMC Genomics">
        <title>The complete genome sequence of Staphylothermus marinus reveals differences in sulfur metabolism among heterotrophic Crenarchaeota.</title>
        <authorList>
            <person name="Anderson I.J."/>
            <person name="Dharmarajan L."/>
            <person name="Rodriguez J."/>
            <person name="Hooper S."/>
            <person name="Porat I."/>
            <person name="Ulrich L.E."/>
            <person name="Elkins J.G."/>
            <person name="Mavromatis K."/>
            <person name="Sun H."/>
            <person name="Land M."/>
            <person name="Lapidus A."/>
            <person name="Lucas S."/>
            <person name="Barry K."/>
            <person name="Huber H."/>
            <person name="Zhulin I.B."/>
            <person name="Whitman W.B."/>
            <person name="Mukhopadhyay B."/>
            <person name="Woese C."/>
            <person name="Bristow J."/>
            <person name="Kyrpides N."/>
        </authorList>
    </citation>
    <scope>NUCLEOTIDE SEQUENCE [LARGE SCALE GENOMIC DNA]</scope>
    <source>
        <strain evidence="10">ATCC 43588 / DSM 3639 / JCM 9404 / F1</strain>
    </source>
</reference>
<accession>A3DLH8</accession>
<keyword evidence="4" id="KW-0489">Methyltransferase</keyword>
<proteinExistence type="predicted"/>
<dbReference type="Proteomes" id="UP000000254">
    <property type="component" value="Chromosome"/>
</dbReference>
<dbReference type="SUPFAM" id="SSF53335">
    <property type="entry name" value="S-adenosyl-L-methionine-dependent methyltransferases"/>
    <property type="match status" value="1"/>
</dbReference>
<keyword evidence="6" id="KW-0949">S-adenosyl-L-methionine</keyword>
<dbReference type="InterPro" id="IPR049560">
    <property type="entry name" value="MeTrfase_RsmB-F_NOP2_cat"/>
</dbReference>
<organism evidence="9 10">
    <name type="scientific">Staphylothermus marinus (strain ATCC 43588 / DSM 3639 / JCM 9404 / F1)</name>
    <dbReference type="NCBI Taxonomy" id="399550"/>
    <lineage>
        <taxon>Archaea</taxon>
        <taxon>Thermoproteota</taxon>
        <taxon>Thermoprotei</taxon>
        <taxon>Desulfurococcales</taxon>
        <taxon>Desulfurococcaceae</taxon>
        <taxon>Staphylothermus</taxon>
    </lineage>
</organism>
<dbReference type="InterPro" id="IPR029063">
    <property type="entry name" value="SAM-dependent_MTases_sf"/>
</dbReference>
<dbReference type="eggNOG" id="arCOG00974">
    <property type="taxonomic scope" value="Archaea"/>
</dbReference>
<dbReference type="STRING" id="399550.Smar_0376"/>
<feature type="domain" description="SAM-dependent MTase RsmB/NOP-type" evidence="8">
    <location>
        <begin position="175"/>
        <end position="447"/>
    </location>
</feature>
<dbReference type="Pfam" id="PF01189">
    <property type="entry name" value="Methyltr_RsmB-F"/>
    <property type="match status" value="1"/>
</dbReference>
<dbReference type="PANTHER" id="PTHR22807:SF74">
    <property type="entry name" value="TRNA (CYTOSINE(48)-C(5))-METHYLTRANSFERASE"/>
    <property type="match status" value="1"/>
</dbReference>
<name>A3DLH8_STAMF</name>
<dbReference type="OrthoDB" id="14725at2157"/>
<evidence type="ECO:0000259" key="8">
    <source>
        <dbReference type="PROSITE" id="PS51686"/>
    </source>
</evidence>
<keyword evidence="10" id="KW-1185">Reference proteome</keyword>
<dbReference type="InterPro" id="IPR023267">
    <property type="entry name" value="RCMT"/>
</dbReference>
<dbReference type="InterPro" id="IPR001678">
    <property type="entry name" value="MeTrfase_RsmB-F_NOP2_dom"/>
</dbReference>
<keyword evidence="2" id="KW-0963">Cytoplasm</keyword>
<sequence>MARLDLEKEMVLALVEAVRLSERIKPSQDAKRRAFRKYGILGSKRDPLVTAIFYGVMKRLGILDLYIRDIIGVNPYIIDPWLRAALRVLLEIKVYRDPSRRTLRYLRGSVAKLLSSKTHPYVGMYYTRIYDKIINENYEYKPKNEDEELLVKYMLPPWYVRKIIGLLGNNEAEKLFKALDKQLPLSVRVNTLKTSVEEVLEELRREVKWVKRSSIVPTILKFPGPYNFDKSHLLRKGYIVIQEEAAAVASLILDPKPGMTVVDMAAAPGGKTQHMAELMNNEGVIYAFDIDEKRIARMRDILRRTGVRNARIYREDSRKAPDILGEEIADRVLLDAPCSSDGTIMKNPDLRWRLREEKISELQKLQYEMLEAGWKLLKPGGKLLYCTCSMLLEENEYIIEKFLKQHYNAELIPLNKPYDPGFLPGTMRAWPHRHETIGFFYALLMKRRG</sequence>
<dbReference type="GO" id="GO:0016428">
    <property type="term" value="F:tRNA (cytidine-5-)-methyltransferase activity"/>
    <property type="evidence" value="ECO:0007669"/>
    <property type="project" value="TreeGrafter"/>
</dbReference>
<dbReference type="InterPro" id="IPR054728">
    <property type="entry name" value="RsmB-like_ferredoxin"/>
</dbReference>
<dbReference type="Pfam" id="PF22458">
    <property type="entry name" value="RsmF-B_ferredox"/>
    <property type="match status" value="1"/>
</dbReference>
<dbReference type="PROSITE" id="PS51686">
    <property type="entry name" value="SAM_MT_RSMB_NOP"/>
    <property type="match status" value="1"/>
</dbReference>
<evidence type="ECO:0000256" key="6">
    <source>
        <dbReference type="ARBA" id="ARBA00022691"/>
    </source>
</evidence>
<gene>
    <name evidence="9" type="ordered locus">Smar_0376</name>
</gene>
<dbReference type="InterPro" id="IPR035926">
    <property type="entry name" value="NusB-like_sf"/>
</dbReference>
<evidence type="ECO:0000256" key="3">
    <source>
        <dbReference type="ARBA" id="ARBA00022552"/>
    </source>
</evidence>
<evidence type="ECO:0000256" key="5">
    <source>
        <dbReference type="ARBA" id="ARBA00022679"/>
    </source>
</evidence>
<dbReference type="HOGENOM" id="CLU_005316_0_1_2"/>
<comment type="subcellular location">
    <subcellularLocation>
        <location evidence="1">Cytoplasm</location>
    </subcellularLocation>
</comment>
<dbReference type="GO" id="GO:0030488">
    <property type="term" value="P:tRNA methylation"/>
    <property type="evidence" value="ECO:0007669"/>
    <property type="project" value="TreeGrafter"/>
</dbReference>
<protein>
    <submittedName>
        <fullName evidence="9">Fmu (Sun) domain protein</fullName>
    </submittedName>
</protein>
<evidence type="ECO:0000256" key="4">
    <source>
        <dbReference type="ARBA" id="ARBA00022603"/>
    </source>
</evidence>
<dbReference type="GO" id="GO:0003723">
    <property type="term" value="F:RNA binding"/>
    <property type="evidence" value="ECO:0007669"/>
    <property type="project" value="UniProtKB-KW"/>
</dbReference>
<dbReference type="EMBL" id="CP000575">
    <property type="protein sequence ID" value="ABN69488.1"/>
    <property type="molecule type" value="Genomic_DNA"/>
</dbReference>
<reference evidence="9 10" key="2">
    <citation type="journal article" date="2009" name="Stand. Genomic Sci.">
        <title>Complete genome sequence of Staphylothermus marinus Stetter and Fiala 1986 type strain F1.</title>
        <authorList>
            <person name="Anderson I.J."/>
            <person name="Sun H."/>
            <person name="Lapidus A."/>
            <person name="Copeland A."/>
            <person name="Glavina Del Rio T."/>
            <person name="Tice H."/>
            <person name="Dalin E."/>
            <person name="Lucas S."/>
            <person name="Barry K."/>
            <person name="Land M."/>
            <person name="Richardson P."/>
            <person name="Huber H."/>
            <person name="Kyrpides N.C."/>
        </authorList>
    </citation>
    <scope>NUCLEOTIDE SEQUENCE [LARGE SCALE GENOMIC DNA]</scope>
    <source>
        <strain evidence="10">ATCC 43588 / DSM 3639 / JCM 9404 / F1</strain>
    </source>
</reference>
<evidence type="ECO:0000256" key="1">
    <source>
        <dbReference type="ARBA" id="ARBA00004496"/>
    </source>
</evidence>
<keyword evidence="7" id="KW-0694">RNA-binding</keyword>
<dbReference type="GO" id="GO:0005737">
    <property type="term" value="C:cytoplasm"/>
    <property type="evidence" value="ECO:0007669"/>
    <property type="project" value="UniProtKB-SubCell"/>
</dbReference>
<dbReference type="PRINTS" id="PR02008">
    <property type="entry name" value="RCMTFAMILY"/>
</dbReference>
<dbReference type="CDD" id="cd02440">
    <property type="entry name" value="AdoMet_MTases"/>
    <property type="match status" value="1"/>
</dbReference>
<evidence type="ECO:0000256" key="7">
    <source>
        <dbReference type="ARBA" id="ARBA00022884"/>
    </source>
</evidence>
<dbReference type="RefSeq" id="WP_011838679.1">
    <property type="nucleotide sequence ID" value="NC_009033.1"/>
</dbReference>
<keyword evidence="5" id="KW-0808">Transferase</keyword>
<dbReference type="PANTHER" id="PTHR22807">
    <property type="entry name" value="NOP2 YEAST -RELATED NOL1/NOP2/FMU SUN DOMAIN-CONTAINING"/>
    <property type="match status" value="1"/>
</dbReference>
<dbReference type="Gene3D" id="3.40.50.150">
    <property type="entry name" value="Vaccinia Virus protein VP39"/>
    <property type="match status" value="1"/>
</dbReference>
<dbReference type="Gene3D" id="3.30.70.1170">
    <property type="entry name" value="Sun protein, domain 3"/>
    <property type="match status" value="1"/>
</dbReference>
<dbReference type="GO" id="GO:0006364">
    <property type="term" value="P:rRNA processing"/>
    <property type="evidence" value="ECO:0007669"/>
    <property type="project" value="UniProtKB-KW"/>
</dbReference>
<dbReference type="AlphaFoldDB" id="A3DLH8"/>
<dbReference type="Gene3D" id="1.10.940.10">
    <property type="entry name" value="NusB-like"/>
    <property type="match status" value="1"/>
</dbReference>
<keyword evidence="3" id="KW-0698">rRNA processing</keyword>
<dbReference type="FunFam" id="3.40.50.150:FF:000022">
    <property type="entry name" value="Ribosomal RNA small subunit methyltransferase B"/>
    <property type="match status" value="1"/>
</dbReference>
<evidence type="ECO:0000313" key="10">
    <source>
        <dbReference type="Proteomes" id="UP000000254"/>
    </source>
</evidence>
<dbReference type="GeneID" id="4907452"/>